<comment type="caution">
    <text evidence="2">The sequence shown here is derived from an EMBL/GenBank/DDBJ whole genome shotgun (WGS) entry which is preliminary data.</text>
</comment>
<evidence type="ECO:0000313" key="2">
    <source>
        <dbReference type="EMBL" id="MBK8573691.1"/>
    </source>
</evidence>
<feature type="signal peptide" evidence="1">
    <location>
        <begin position="1"/>
        <end position="22"/>
    </location>
</feature>
<dbReference type="InterPro" id="IPR029062">
    <property type="entry name" value="Class_I_gatase-like"/>
</dbReference>
<dbReference type="Pfam" id="PF02585">
    <property type="entry name" value="PIG-L"/>
    <property type="match status" value="1"/>
</dbReference>
<dbReference type="Gene3D" id="3.40.50.10320">
    <property type="entry name" value="LmbE-like"/>
    <property type="match status" value="1"/>
</dbReference>
<dbReference type="PANTHER" id="PTHR12993">
    <property type="entry name" value="N-ACETYLGLUCOSAMINYL-PHOSPHATIDYLINOSITOL DE-N-ACETYLASE-RELATED"/>
    <property type="match status" value="1"/>
</dbReference>
<evidence type="ECO:0000256" key="1">
    <source>
        <dbReference type="SAM" id="SignalP"/>
    </source>
</evidence>
<organism evidence="2 3">
    <name type="scientific">Candidatus Geothrix odensensis</name>
    <dbReference type="NCBI Taxonomy" id="2954440"/>
    <lineage>
        <taxon>Bacteria</taxon>
        <taxon>Pseudomonadati</taxon>
        <taxon>Acidobacteriota</taxon>
        <taxon>Holophagae</taxon>
        <taxon>Holophagales</taxon>
        <taxon>Holophagaceae</taxon>
        <taxon>Geothrix</taxon>
    </lineage>
</organism>
<evidence type="ECO:0000313" key="3">
    <source>
        <dbReference type="Proteomes" id="UP000709959"/>
    </source>
</evidence>
<dbReference type="InterPro" id="IPR003737">
    <property type="entry name" value="GlcNAc_PI_deacetylase-related"/>
</dbReference>
<dbReference type="EMBL" id="JADKCH010000027">
    <property type="protein sequence ID" value="MBK8573691.1"/>
    <property type="molecule type" value="Genomic_DNA"/>
</dbReference>
<dbReference type="Gene3D" id="3.40.50.880">
    <property type="match status" value="1"/>
</dbReference>
<accession>A0A936F4J0</accession>
<protein>
    <submittedName>
        <fullName evidence="2">PIG-L family deacetylase</fullName>
    </submittedName>
</protein>
<dbReference type="SUPFAM" id="SSF52317">
    <property type="entry name" value="Class I glutamine amidotransferase-like"/>
    <property type="match status" value="1"/>
</dbReference>
<dbReference type="GO" id="GO:0016811">
    <property type="term" value="F:hydrolase activity, acting on carbon-nitrogen (but not peptide) bonds, in linear amides"/>
    <property type="evidence" value="ECO:0007669"/>
    <property type="project" value="TreeGrafter"/>
</dbReference>
<gene>
    <name evidence="2" type="ORF">IPN91_13935</name>
</gene>
<proteinExistence type="predicted"/>
<keyword evidence="1" id="KW-0732">Signal</keyword>
<reference evidence="2 3" key="1">
    <citation type="submission" date="2020-10" db="EMBL/GenBank/DDBJ databases">
        <title>Connecting structure to function with the recovery of over 1000 high-quality activated sludge metagenome-assembled genomes encoding full-length rRNA genes using long-read sequencing.</title>
        <authorList>
            <person name="Singleton C.M."/>
            <person name="Petriglieri F."/>
            <person name="Kristensen J.M."/>
            <person name="Kirkegaard R.H."/>
            <person name="Michaelsen T.Y."/>
            <person name="Andersen M.H."/>
            <person name="Karst S.M."/>
            <person name="Dueholm M.S."/>
            <person name="Nielsen P.H."/>
            <person name="Albertsen M."/>
        </authorList>
    </citation>
    <scope>NUCLEOTIDE SEQUENCE [LARGE SCALE GENOMIC DNA]</scope>
    <source>
        <strain evidence="2">OdNE_18-Q3-R46-58_MAXAC.008</strain>
    </source>
</reference>
<dbReference type="InterPro" id="IPR024078">
    <property type="entry name" value="LmbE-like_dom_sf"/>
</dbReference>
<dbReference type="Proteomes" id="UP000709959">
    <property type="component" value="Unassembled WGS sequence"/>
</dbReference>
<name>A0A936F4J0_9BACT</name>
<feature type="chain" id="PRO_5037934466" evidence="1">
    <location>
        <begin position="23"/>
        <end position="839"/>
    </location>
</feature>
<dbReference type="SUPFAM" id="SSF102588">
    <property type="entry name" value="LmbE-like"/>
    <property type="match status" value="1"/>
</dbReference>
<sequence>MPCCRSLASLLLAATLLPCLQAQVPVRDAADLQKQLDRLQTLGSVLYVAAHPDDENTAVLATLSKGRNLRTAYLSITRGGGGQNLIGPELGDGLATIRTQELLAARRLDGAEQFFTSAVDFGFSKTSEESLRLWHHDAVLGDVVRTIRTFRPDVILTRFPPDARAGHGHHTASAILAIEAYQAAADPARYPEQLKAGLRPWRAARLLWNHFRFSDDAPKPAPGSLTLDVGTFDPLLGRSYGELAADSRSQHRSQGFGVLAQRGAREESFELLAGKPAKADLFEGLDLGWSRFPGTAEVAARLREARQGFRPDRPAASLPALLRARQALQALPPALRAEPLVQAKAAELEDLLRAAAGLWVEAIADRQRVAPGDRLTVNAAVLARGGSPLVLESLALEAVTPEGSHTIETRADGRPLPDNAPRKEAFGFTIPATTPLGHPHWLGGPGAAAWAGLPESAPPFRLRARVALPEGSFDTVVPVQFRFRDPVLGERYQPLAVVPVAFVHLDESVQIFEGPGAKEVRLKVIAGAARAAGRVRLQVPSAWQVEPAERTFALTRAGEEGELSFRLTPPAAAASDELRVQVDTGTGFAAARGLVKLDHPHIPLQTLLAEARARLERFDLKHNGHRIGYVMGAGDDIPQALRRLGYEVDLLSDEALAREDLARFDAIVLGIRAFNTRPALQTLKERLHAYVAAGGTEVVLYTVNTGFPGINAAMVTETIGPYPFKVGRKRVTDETAPVRLLQPGHPVFHRPNELTAKDFEGWVQERSLYHAEGWDGRYTPLLGMADPGEAEDQGALILAQHGKGHYVYTGLAFFRQLPDGVPGATRLFANLLALGHAHD</sequence>
<dbReference type="AlphaFoldDB" id="A0A936F4J0"/>
<dbReference type="PANTHER" id="PTHR12993:SF11">
    <property type="entry name" value="N-ACETYLGLUCOSAMINYL-PHOSPHATIDYLINOSITOL DE-N-ACETYLASE"/>
    <property type="match status" value="1"/>
</dbReference>